<evidence type="ECO:0000259" key="2">
    <source>
        <dbReference type="Pfam" id="PF20152"/>
    </source>
</evidence>
<dbReference type="Proteomes" id="UP000076871">
    <property type="component" value="Unassembled WGS sequence"/>
</dbReference>
<dbReference type="OrthoDB" id="2535105at2759"/>
<accession>A0A165ECG0</accession>
<dbReference type="AlphaFoldDB" id="A0A165ECG0"/>
<dbReference type="RefSeq" id="XP_040764465.1">
    <property type="nucleotide sequence ID" value="XM_040914430.1"/>
</dbReference>
<dbReference type="InParanoid" id="A0A165ECG0"/>
<feature type="transmembrane region" description="Helical" evidence="1">
    <location>
        <begin position="47"/>
        <end position="68"/>
    </location>
</feature>
<protein>
    <recommendedName>
        <fullName evidence="2">DUF6534 domain-containing protein</fullName>
    </recommendedName>
</protein>
<keyword evidence="4" id="KW-1185">Reference proteome</keyword>
<dbReference type="STRING" id="1314785.A0A165ECG0"/>
<feature type="domain" description="DUF6534" evidence="2">
    <location>
        <begin position="171"/>
        <end position="256"/>
    </location>
</feature>
<feature type="transmembrane region" description="Helical" evidence="1">
    <location>
        <begin position="88"/>
        <end position="105"/>
    </location>
</feature>
<proteinExistence type="predicted"/>
<reference evidence="3 4" key="1">
    <citation type="journal article" date="2016" name="Mol. Biol. Evol.">
        <title>Comparative Genomics of Early-Diverging Mushroom-Forming Fungi Provides Insights into the Origins of Lignocellulose Decay Capabilities.</title>
        <authorList>
            <person name="Nagy L.G."/>
            <person name="Riley R."/>
            <person name="Tritt A."/>
            <person name="Adam C."/>
            <person name="Daum C."/>
            <person name="Floudas D."/>
            <person name="Sun H."/>
            <person name="Yadav J.S."/>
            <person name="Pangilinan J."/>
            <person name="Larsson K.H."/>
            <person name="Matsuura K."/>
            <person name="Barry K."/>
            <person name="Labutti K."/>
            <person name="Kuo R."/>
            <person name="Ohm R.A."/>
            <person name="Bhattacharya S.S."/>
            <person name="Shirouzu T."/>
            <person name="Yoshinaga Y."/>
            <person name="Martin F.M."/>
            <person name="Grigoriev I.V."/>
            <person name="Hibbett D.S."/>
        </authorList>
    </citation>
    <scope>NUCLEOTIDE SEQUENCE [LARGE SCALE GENOMIC DNA]</scope>
    <source>
        <strain evidence="3 4">93-53</strain>
    </source>
</reference>
<feature type="transmembrane region" description="Helical" evidence="1">
    <location>
        <begin position="125"/>
        <end position="145"/>
    </location>
</feature>
<dbReference type="PANTHER" id="PTHR40465:SF1">
    <property type="entry name" value="DUF6534 DOMAIN-CONTAINING PROTEIN"/>
    <property type="match status" value="1"/>
</dbReference>
<evidence type="ECO:0000313" key="4">
    <source>
        <dbReference type="Proteomes" id="UP000076871"/>
    </source>
</evidence>
<sequence length="334" mass="37535">MGEYSGNIGSTLVTVFLSAILVGMANVQVVIYFMWYPRDPLSAKVGVVWLWLLDVLHLLFCFDIAYIYNITDFANPFGLLTVSWSVKAQGLIEMALIVSVHALYIERIWRLSDKVHRDGPYKRVLPVFLSVILAGVAGGSIVVLYRVFNKDAATPDLINDVFVNYFPLGASMVLDTLVAASLCYLLLRCRTAYKGTNSRVIAMVFFTVNSGMLTWLFSLITIILKITLPKSYDNSVLLMLTKLYVNMYMAMMNARSVLRKSHVNVQDTIVLSDLRNPQDHSSDEYKGVTESTRQAIHIPHASSRLETVSEQNEGLRDLNEYKASAPIRDNMLDV</sequence>
<evidence type="ECO:0000256" key="1">
    <source>
        <dbReference type="SAM" id="Phobius"/>
    </source>
</evidence>
<name>A0A165ECG0_9APHY</name>
<dbReference type="GeneID" id="63831457"/>
<feature type="transmembrane region" description="Helical" evidence="1">
    <location>
        <begin position="165"/>
        <end position="187"/>
    </location>
</feature>
<feature type="transmembrane region" description="Helical" evidence="1">
    <location>
        <begin position="12"/>
        <end position="35"/>
    </location>
</feature>
<dbReference type="EMBL" id="KV427623">
    <property type="protein sequence ID" value="KZT06725.1"/>
    <property type="molecule type" value="Genomic_DNA"/>
</dbReference>
<dbReference type="PANTHER" id="PTHR40465">
    <property type="entry name" value="CHROMOSOME 1, WHOLE GENOME SHOTGUN SEQUENCE"/>
    <property type="match status" value="1"/>
</dbReference>
<dbReference type="InterPro" id="IPR045339">
    <property type="entry name" value="DUF6534"/>
</dbReference>
<feature type="transmembrane region" description="Helical" evidence="1">
    <location>
        <begin position="199"/>
        <end position="224"/>
    </location>
</feature>
<keyword evidence="1" id="KW-1133">Transmembrane helix</keyword>
<organism evidence="3 4">
    <name type="scientific">Laetiporus sulphureus 93-53</name>
    <dbReference type="NCBI Taxonomy" id="1314785"/>
    <lineage>
        <taxon>Eukaryota</taxon>
        <taxon>Fungi</taxon>
        <taxon>Dikarya</taxon>
        <taxon>Basidiomycota</taxon>
        <taxon>Agaricomycotina</taxon>
        <taxon>Agaricomycetes</taxon>
        <taxon>Polyporales</taxon>
        <taxon>Laetiporus</taxon>
    </lineage>
</organism>
<keyword evidence="1" id="KW-0472">Membrane</keyword>
<dbReference type="Pfam" id="PF20152">
    <property type="entry name" value="DUF6534"/>
    <property type="match status" value="1"/>
</dbReference>
<gene>
    <name evidence="3" type="ORF">LAESUDRAFT_812674</name>
</gene>
<evidence type="ECO:0000313" key="3">
    <source>
        <dbReference type="EMBL" id="KZT06725.1"/>
    </source>
</evidence>
<keyword evidence="1" id="KW-0812">Transmembrane</keyword>